<protein>
    <submittedName>
        <fullName evidence="2">Uncharacterized protein</fullName>
    </submittedName>
</protein>
<accession>A0A1I4VFX0</accession>
<organism evidence="2 3">
    <name type="scientific">Saccharopolyspora antimicrobica</name>
    <dbReference type="NCBI Taxonomy" id="455193"/>
    <lineage>
        <taxon>Bacteria</taxon>
        <taxon>Bacillati</taxon>
        <taxon>Actinomycetota</taxon>
        <taxon>Actinomycetes</taxon>
        <taxon>Pseudonocardiales</taxon>
        <taxon>Pseudonocardiaceae</taxon>
        <taxon>Saccharopolyspora</taxon>
    </lineage>
</organism>
<dbReference type="Proteomes" id="UP000199398">
    <property type="component" value="Unassembled WGS sequence"/>
</dbReference>
<reference evidence="2 3" key="1">
    <citation type="submission" date="2016-10" db="EMBL/GenBank/DDBJ databases">
        <authorList>
            <person name="de Groot N.N."/>
        </authorList>
    </citation>
    <scope>NUCLEOTIDE SEQUENCE [LARGE SCALE GENOMIC DNA]</scope>
    <source>
        <strain evidence="2 3">CPCC 201259</strain>
    </source>
</reference>
<dbReference type="OrthoDB" id="3700416at2"/>
<sequence length="106" mass="11538">MITVLIAAAVLAGWLAARQFGEFGKHAGSGAGALTVQQLLDQADAEDDPGGRHRLREPVVIRGDLADDLETRLLPRAETGLLFGHPDLMARHPWTLRRVHAELQQS</sequence>
<evidence type="ECO:0000313" key="4">
    <source>
        <dbReference type="Proteomes" id="UP000270697"/>
    </source>
</evidence>
<dbReference type="AlphaFoldDB" id="A0A1I4VFX0"/>
<reference evidence="1 4" key="2">
    <citation type="submission" date="2018-10" db="EMBL/GenBank/DDBJ databases">
        <title>Sequencing the genomes of 1000 actinobacteria strains.</title>
        <authorList>
            <person name="Klenk H.-P."/>
        </authorList>
    </citation>
    <scope>NUCLEOTIDE SEQUENCE [LARGE SCALE GENOMIC DNA]</scope>
    <source>
        <strain evidence="1 4">DSM 45119</strain>
    </source>
</reference>
<dbReference type="Proteomes" id="UP000270697">
    <property type="component" value="Unassembled WGS sequence"/>
</dbReference>
<dbReference type="RefSeq" id="WP_093148383.1">
    <property type="nucleotide sequence ID" value="NZ_FOUP01000002.1"/>
</dbReference>
<evidence type="ECO:0000313" key="1">
    <source>
        <dbReference type="EMBL" id="RKT86284.1"/>
    </source>
</evidence>
<gene>
    <name evidence="1" type="ORF">ATL45_4646</name>
    <name evidence="2" type="ORF">SAMN05421805_102180</name>
</gene>
<proteinExistence type="predicted"/>
<dbReference type="EMBL" id="RBXX01000002">
    <property type="protein sequence ID" value="RKT86284.1"/>
    <property type="molecule type" value="Genomic_DNA"/>
</dbReference>
<evidence type="ECO:0000313" key="3">
    <source>
        <dbReference type="Proteomes" id="UP000199398"/>
    </source>
</evidence>
<evidence type="ECO:0000313" key="2">
    <source>
        <dbReference type="EMBL" id="SFN00051.1"/>
    </source>
</evidence>
<name>A0A1I4VFX0_9PSEU</name>
<dbReference type="EMBL" id="FOUP01000002">
    <property type="protein sequence ID" value="SFN00051.1"/>
    <property type="molecule type" value="Genomic_DNA"/>
</dbReference>
<keyword evidence="4" id="KW-1185">Reference proteome</keyword>